<comment type="function">
    <text evidence="3">Required for formate dehydrogenase (FDH) activity. Acts as a sulfur carrier protein that transfers sulfur from IscS to the molybdenum cofactor prior to its insertion into FDH.</text>
</comment>
<keyword evidence="1 3" id="KW-0963">Cytoplasm</keyword>
<keyword evidence="2 3" id="KW-0501">Molybdenum cofactor biosynthesis</keyword>
<comment type="caution">
    <text evidence="3">Lacks conserved residue(s) required for the propagation of feature annotation.</text>
</comment>
<evidence type="ECO:0000256" key="1">
    <source>
        <dbReference type="ARBA" id="ARBA00022490"/>
    </source>
</evidence>
<dbReference type="InterPro" id="IPR016193">
    <property type="entry name" value="Cytidine_deaminase-like"/>
</dbReference>
<dbReference type="RefSeq" id="WP_386813612.1">
    <property type="nucleotide sequence ID" value="NZ_JBHTIH010000008.1"/>
</dbReference>
<dbReference type="Proteomes" id="UP001597090">
    <property type="component" value="Unassembled WGS sequence"/>
</dbReference>
<dbReference type="Gene3D" id="3.40.140.10">
    <property type="entry name" value="Cytidine Deaminase, domain 2"/>
    <property type="match status" value="1"/>
</dbReference>
<comment type="subcellular location">
    <subcellularLocation>
        <location evidence="3">Cytoplasm</location>
    </subcellularLocation>
</comment>
<comment type="similarity">
    <text evidence="3">Belongs to the FdhD family.</text>
</comment>
<accession>A0ABW2YQF1</accession>
<dbReference type="HAMAP" id="MF_00187">
    <property type="entry name" value="FdhD"/>
    <property type="match status" value="1"/>
</dbReference>
<proteinExistence type="inferred from homology"/>
<dbReference type="PIRSF" id="PIRSF015626">
    <property type="entry name" value="FdhD"/>
    <property type="match status" value="1"/>
</dbReference>
<reference evidence="5" key="1">
    <citation type="journal article" date="2019" name="Int. J. Syst. Evol. Microbiol.">
        <title>The Global Catalogue of Microorganisms (GCM) 10K type strain sequencing project: providing services to taxonomists for standard genome sequencing and annotation.</title>
        <authorList>
            <consortium name="The Broad Institute Genomics Platform"/>
            <consortium name="The Broad Institute Genome Sequencing Center for Infectious Disease"/>
            <person name="Wu L."/>
            <person name="Ma J."/>
        </authorList>
    </citation>
    <scope>NUCLEOTIDE SEQUENCE [LARGE SCALE GENOMIC DNA]</scope>
    <source>
        <strain evidence="5">CCUG 55491</strain>
    </source>
</reference>
<dbReference type="InterPro" id="IPR003786">
    <property type="entry name" value="FdhD"/>
</dbReference>
<organism evidence="4 5">
    <name type="scientific">Lysobacter koreensis</name>
    <dbReference type="NCBI Taxonomy" id="266122"/>
    <lineage>
        <taxon>Bacteria</taxon>
        <taxon>Pseudomonadati</taxon>
        <taxon>Pseudomonadota</taxon>
        <taxon>Gammaproteobacteria</taxon>
        <taxon>Lysobacterales</taxon>
        <taxon>Lysobacteraceae</taxon>
        <taxon>Lysobacter</taxon>
    </lineage>
</organism>
<dbReference type="SUPFAM" id="SSF53927">
    <property type="entry name" value="Cytidine deaminase-like"/>
    <property type="match status" value="1"/>
</dbReference>
<dbReference type="PANTHER" id="PTHR30592:SF1">
    <property type="entry name" value="SULFUR CARRIER PROTEIN FDHD"/>
    <property type="match status" value="1"/>
</dbReference>
<protein>
    <recommendedName>
        <fullName evidence="3">Sulfur carrier protein FdhD</fullName>
    </recommendedName>
</protein>
<name>A0ABW2YQF1_9GAMM</name>
<dbReference type="NCBIfam" id="TIGR00129">
    <property type="entry name" value="fdhD_narQ"/>
    <property type="match status" value="1"/>
</dbReference>
<dbReference type="PANTHER" id="PTHR30592">
    <property type="entry name" value="FORMATE DEHYDROGENASE"/>
    <property type="match status" value="1"/>
</dbReference>
<evidence type="ECO:0000313" key="5">
    <source>
        <dbReference type="Proteomes" id="UP001597090"/>
    </source>
</evidence>
<evidence type="ECO:0000256" key="3">
    <source>
        <dbReference type="HAMAP-Rule" id="MF_00187"/>
    </source>
</evidence>
<evidence type="ECO:0000313" key="4">
    <source>
        <dbReference type="EMBL" id="MFD0740465.1"/>
    </source>
</evidence>
<sequence length="272" mass="28930">MRDDLSHGLHRLRAQRIHHGTRSEHEDAVVVETPVALLYNGLPFAVMMATPSDLDDFALGFALGEGIVARADEFRLVDTVRSDAGIALHGAIPQARFDALEHRRRNLEGRSGCGLCGVESLRDALRPVPRVAVPADVSTAAIRTALAALSHQQPLNALSGGVHAAGFVHPDGLLVREDVGRHNALDKLVGALAVHPMPIDRRHGFLVITSRASYEIVHKAATAGIGAVIAISAPTDLAIRIADEAGITLAAFARGDTLNVYTHPARIVASRD</sequence>
<evidence type="ECO:0000256" key="2">
    <source>
        <dbReference type="ARBA" id="ARBA00023150"/>
    </source>
</evidence>
<keyword evidence="5" id="KW-1185">Reference proteome</keyword>
<gene>
    <name evidence="3 4" type="primary">fdhD</name>
    <name evidence="4" type="ORF">ACFQZQ_14365</name>
</gene>
<dbReference type="Pfam" id="PF02634">
    <property type="entry name" value="FdhD-NarQ"/>
    <property type="match status" value="1"/>
</dbReference>
<dbReference type="EMBL" id="JBHTIH010000008">
    <property type="protein sequence ID" value="MFD0740465.1"/>
    <property type="molecule type" value="Genomic_DNA"/>
</dbReference>
<feature type="active site" description="Cysteine persulfide intermediate" evidence="3">
    <location>
        <position position="113"/>
    </location>
</feature>
<dbReference type="Gene3D" id="3.10.20.10">
    <property type="match status" value="1"/>
</dbReference>
<comment type="caution">
    <text evidence="4">The sequence shown here is derived from an EMBL/GenBank/DDBJ whole genome shotgun (WGS) entry which is preliminary data.</text>
</comment>